<dbReference type="EMBL" id="HBHW01045519">
    <property type="protein sequence ID" value="CAE0067295.1"/>
    <property type="molecule type" value="Transcribed_RNA"/>
</dbReference>
<accession>A0A7S3ACL5</accession>
<evidence type="ECO:0000313" key="2">
    <source>
        <dbReference type="EMBL" id="CAE0067295.1"/>
    </source>
</evidence>
<reference evidence="3" key="1">
    <citation type="submission" date="2021-01" db="EMBL/GenBank/DDBJ databases">
        <authorList>
            <person name="Corre E."/>
            <person name="Pelletier E."/>
            <person name="Niang G."/>
            <person name="Scheremetjew M."/>
            <person name="Finn R."/>
            <person name="Kale V."/>
            <person name="Holt S."/>
            <person name="Cochrane G."/>
            <person name="Meng A."/>
            <person name="Brown T."/>
            <person name="Cohen L."/>
        </authorList>
    </citation>
    <scope>NUCLEOTIDE SEQUENCE</scope>
    <source>
        <strain evidence="3">CCMP 769</strain>
    </source>
</reference>
<name>A0A7S3ACL5_9RHOD</name>
<protein>
    <submittedName>
        <fullName evidence="3">Uncharacterized protein</fullName>
    </submittedName>
</protein>
<evidence type="ECO:0000313" key="1">
    <source>
        <dbReference type="EMBL" id="CAE0067294.1"/>
    </source>
</evidence>
<dbReference type="EMBL" id="HBHW01045520">
    <property type="protein sequence ID" value="CAE0067296.1"/>
    <property type="molecule type" value="Transcribed_RNA"/>
</dbReference>
<dbReference type="EMBL" id="HBHW01045518">
    <property type="protein sequence ID" value="CAE0067294.1"/>
    <property type="molecule type" value="Transcribed_RNA"/>
</dbReference>
<evidence type="ECO:0000313" key="3">
    <source>
        <dbReference type="EMBL" id="CAE0067296.1"/>
    </source>
</evidence>
<organism evidence="3">
    <name type="scientific">Rhodosorus marinus</name>
    <dbReference type="NCBI Taxonomy" id="101924"/>
    <lineage>
        <taxon>Eukaryota</taxon>
        <taxon>Rhodophyta</taxon>
        <taxon>Stylonematophyceae</taxon>
        <taxon>Stylonematales</taxon>
        <taxon>Stylonemataceae</taxon>
        <taxon>Rhodosorus</taxon>
    </lineage>
</organism>
<dbReference type="AlphaFoldDB" id="A0A7S3ACL5"/>
<sequence>MEFPERSKRTDIGSAVASGFVFSSSLKFGRGRSVEMCVEQRNGGSRHKTKRFRKRSAIRKPTLDIPADIGKVRTESRSVLSGVLKILRVLLNMLLSCASIDFSVG</sequence>
<gene>
    <name evidence="1" type="ORF">RMAR00112_LOCUS35370</name>
    <name evidence="2" type="ORF">RMAR00112_LOCUS35371</name>
    <name evidence="3" type="ORF">RMAR00112_LOCUS35372</name>
</gene>
<proteinExistence type="predicted"/>